<organism evidence="7">
    <name type="scientific">uncultured bacterium WWRS-2005</name>
    <dbReference type="NCBI Taxonomy" id="334761"/>
    <lineage>
        <taxon>Bacteria</taxon>
        <taxon>environmental samples</taxon>
    </lineage>
</organism>
<feature type="transmembrane region" description="Helical" evidence="5">
    <location>
        <begin position="9"/>
        <end position="29"/>
    </location>
</feature>
<dbReference type="Gene3D" id="1.10.3730.20">
    <property type="match status" value="1"/>
</dbReference>
<evidence type="ECO:0000256" key="2">
    <source>
        <dbReference type="ARBA" id="ARBA00022692"/>
    </source>
</evidence>
<feature type="transmembrane region" description="Helical" evidence="5">
    <location>
        <begin position="126"/>
        <end position="147"/>
    </location>
</feature>
<keyword evidence="2 5" id="KW-0812">Transmembrane</keyword>
<comment type="subcellular location">
    <subcellularLocation>
        <location evidence="1">Membrane</location>
        <topology evidence="1">Multi-pass membrane protein</topology>
    </subcellularLocation>
</comment>
<keyword evidence="3 5" id="KW-1133">Transmembrane helix</keyword>
<evidence type="ECO:0000256" key="1">
    <source>
        <dbReference type="ARBA" id="ARBA00004141"/>
    </source>
</evidence>
<evidence type="ECO:0000256" key="3">
    <source>
        <dbReference type="ARBA" id="ARBA00022989"/>
    </source>
</evidence>
<dbReference type="PANTHER" id="PTHR22911:SF6">
    <property type="entry name" value="SOLUTE CARRIER FAMILY 35 MEMBER G1"/>
    <property type="match status" value="1"/>
</dbReference>
<accession>Q1I196</accession>
<dbReference type="SUPFAM" id="SSF103481">
    <property type="entry name" value="Multidrug resistance efflux transporter EmrE"/>
    <property type="match status" value="2"/>
</dbReference>
<feature type="transmembrane region" description="Helical" evidence="5">
    <location>
        <begin position="186"/>
        <end position="205"/>
    </location>
</feature>
<dbReference type="InterPro" id="IPR037185">
    <property type="entry name" value="EmrE-like"/>
</dbReference>
<dbReference type="Pfam" id="PF00892">
    <property type="entry name" value="EamA"/>
    <property type="match status" value="2"/>
</dbReference>
<feature type="domain" description="EamA" evidence="6">
    <location>
        <begin position="20"/>
        <end position="141"/>
    </location>
</feature>
<feature type="transmembrane region" description="Helical" evidence="5">
    <location>
        <begin position="217"/>
        <end position="235"/>
    </location>
</feature>
<feature type="transmembrane region" description="Helical" evidence="5">
    <location>
        <begin position="72"/>
        <end position="91"/>
    </location>
</feature>
<dbReference type="AlphaFoldDB" id="Q1I196"/>
<sequence length="301" mass="32037">MAQLHPRPFVPFMVACAGIGTFSLMDAAMKDLALSLGAYNAVMWRNSLGALLMGVLFVATRQKWPEANLLKIHLWRSIVVSVMAVSFFWSLTKLPLAEAIGLSFIAPVIALYLAAVMLGETIGREAIWASLAGLGGVAIIMAGRLSGDYDEGHIWGAAAVLFSAVVFAYNLILARRQAQIAGPIEIAFFQNLFVAVTLSFAAPWFLEPFSVTHSPMIVGAALLAIISLLLLSWAYARAEAQVLIPVEYTAFVWAALFGWLFFSEPVTVPVLAGTALIVSGSLVAARAKPASAAAVTPAEAV</sequence>
<evidence type="ECO:0000256" key="5">
    <source>
        <dbReference type="SAM" id="Phobius"/>
    </source>
</evidence>
<proteinExistence type="predicted"/>
<reference evidence="7" key="1">
    <citation type="journal article" date="2006" name="Appl. Environ. Microbiol.">
        <title>Isolation and biochemical characterization of two novel metagenome-derived esterases.</title>
        <authorList>
            <person name="Elend C."/>
            <person name="Schmeisser C."/>
            <person name="Leggewie C."/>
            <person name="Babiak P."/>
            <person name="Carballeira J.D."/>
            <person name="Steele H.L."/>
            <person name="Reymond J.L."/>
            <person name="Jaeger K.E."/>
            <person name="Streit W.R."/>
        </authorList>
    </citation>
    <scope>NUCLEOTIDE SEQUENCE</scope>
</reference>
<evidence type="ECO:0000259" key="6">
    <source>
        <dbReference type="Pfam" id="PF00892"/>
    </source>
</evidence>
<protein>
    <submittedName>
        <fullName evidence="7">Putative permease</fullName>
    </submittedName>
</protein>
<gene>
    <name evidence="7" type="ORF">a3.005</name>
</gene>
<dbReference type="InterPro" id="IPR000620">
    <property type="entry name" value="EamA_dom"/>
</dbReference>
<dbReference type="PANTHER" id="PTHR22911">
    <property type="entry name" value="ACYL-MALONYL CONDENSING ENZYME-RELATED"/>
    <property type="match status" value="1"/>
</dbReference>
<keyword evidence="4 5" id="KW-0472">Membrane</keyword>
<feature type="transmembrane region" description="Helical" evidence="5">
    <location>
        <begin position="97"/>
        <end position="119"/>
    </location>
</feature>
<dbReference type="GO" id="GO:0016020">
    <property type="term" value="C:membrane"/>
    <property type="evidence" value="ECO:0007669"/>
    <property type="project" value="UniProtKB-SubCell"/>
</dbReference>
<feature type="transmembrane region" description="Helical" evidence="5">
    <location>
        <begin position="242"/>
        <end position="262"/>
    </location>
</feature>
<dbReference type="EMBL" id="DQ022078">
    <property type="protein sequence ID" value="AAZ48935.1"/>
    <property type="molecule type" value="Genomic_DNA"/>
</dbReference>
<evidence type="ECO:0000256" key="4">
    <source>
        <dbReference type="ARBA" id="ARBA00023136"/>
    </source>
</evidence>
<feature type="transmembrane region" description="Helical" evidence="5">
    <location>
        <begin position="268"/>
        <end position="285"/>
    </location>
</feature>
<name>Q1I196_9BACT</name>
<feature type="domain" description="EamA" evidence="6">
    <location>
        <begin position="155"/>
        <end position="284"/>
    </location>
</feature>
<feature type="transmembrane region" description="Helical" evidence="5">
    <location>
        <begin position="153"/>
        <end position="174"/>
    </location>
</feature>
<feature type="transmembrane region" description="Helical" evidence="5">
    <location>
        <begin position="41"/>
        <end position="60"/>
    </location>
</feature>
<evidence type="ECO:0000313" key="7">
    <source>
        <dbReference type="EMBL" id="AAZ48935.1"/>
    </source>
</evidence>